<evidence type="ECO:0000313" key="2">
    <source>
        <dbReference type="EMBL" id="BFM42266.1"/>
    </source>
</evidence>
<feature type="transmembrane region" description="Helical" evidence="1">
    <location>
        <begin position="59"/>
        <end position="81"/>
    </location>
</feature>
<sequence length="132" mass="15700">MLYNNKTFKLYILLLIVSFLIINHVFDLLELISVTIMFLLFFCFIYCPKSLRFLENRFILNIGLSSYFLYLIHDYIGVVWIKNIVGYFYPNSFIAPILIMIVMITLSIFYTKKVEAKISKYLHKCLVNKNND</sequence>
<gene>
    <name evidence="2" type="ORF">CFS9_09070</name>
</gene>
<keyword evidence="1" id="KW-0812">Transmembrane</keyword>
<reference evidence="2" key="1">
    <citation type="submission" date="2024-05" db="EMBL/GenBank/DDBJ databases">
        <title>Whole-Genome Sequence of CFS9, a Potential Fish Probiotic Isolated from the Body Surface of Silurus asotus.</title>
        <authorList>
            <person name="Kojima M."/>
            <person name="Tobioka K."/>
            <person name="Yokota K."/>
            <person name="Nakatani H."/>
            <person name="Hori K."/>
            <person name="Tamaru Y."/>
            <person name="Okazaki F."/>
        </authorList>
    </citation>
    <scope>NUCLEOTIDE SEQUENCE</scope>
    <source>
        <strain evidence="2">CFS9</strain>
    </source>
</reference>
<feature type="transmembrane region" description="Helical" evidence="1">
    <location>
        <begin position="7"/>
        <end position="25"/>
    </location>
</feature>
<evidence type="ECO:0008006" key="3">
    <source>
        <dbReference type="Google" id="ProtNLM"/>
    </source>
</evidence>
<evidence type="ECO:0000256" key="1">
    <source>
        <dbReference type="SAM" id="Phobius"/>
    </source>
</evidence>
<dbReference type="AlphaFoldDB" id="A0AAT9GYE7"/>
<keyword evidence="1" id="KW-0472">Membrane</keyword>
<dbReference type="EMBL" id="AP031573">
    <property type="protein sequence ID" value="BFM42266.1"/>
    <property type="molecule type" value="Genomic_DNA"/>
</dbReference>
<organism evidence="2">
    <name type="scientific">Flavobacterium sp. CFS9</name>
    <dbReference type="NCBI Taxonomy" id="3143118"/>
    <lineage>
        <taxon>Bacteria</taxon>
        <taxon>Pseudomonadati</taxon>
        <taxon>Bacteroidota</taxon>
        <taxon>Flavobacteriia</taxon>
        <taxon>Flavobacteriales</taxon>
        <taxon>Flavobacteriaceae</taxon>
        <taxon>Flavobacterium</taxon>
    </lineage>
</organism>
<protein>
    <recommendedName>
        <fullName evidence="3">Acyltransferase family protein</fullName>
    </recommendedName>
</protein>
<proteinExistence type="predicted"/>
<feature type="transmembrane region" description="Helical" evidence="1">
    <location>
        <begin position="31"/>
        <end position="47"/>
    </location>
</feature>
<keyword evidence="1" id="KW-1133">Transmembrane helix</keyword>
<accession>A0AAT9GYE7</accession>
<name>A0AAT9GYE7_9FLAO</name>
<feature type="transmembrane region" description="Helical" evidence="1">
    <location>
        <begin position="93"/>
        <end position="111"/>
    </location>
</feature>